<dbReference type="InterPro" id="IPR026817">
    <property type="entry name" value="Ect2"/>
</dbReference>
<dbReference type="GO" id="GO:0005634">
    <property type="term" value="C:nucleus"/>
    <property type="evidence" value="ECO:0007669"/>
    <property type="project" value="InterPro"/>
</dbReference>
<protein>
    <submittedName>
        <fullName evidence="4">BRCT domain-containing protein</fullName>
    </submittedName>
</protein>
<dbReference type="PANTHER" id="PTHR16777:SF2">
    <property type="entry name" value="PROTEIN ECT2"/>
    <property type="match status" value="1"/>
</dbReference>
<dbReference type="PANTHER" id="PTHR16777">
    <property type="entry name" value="PROTEIN ECT2"/>
    <property type="match status" value="1"/>
</dbReference>
<dbReference type="EMBL" id="UYWY01000626">
    <property type="protein sequence ID" value="VDM25298.1"/>
    <property type="molecule type" value="Genomic_DNA"/>
</dbReference>
<dbReference type="AlphaFoldDB" id="A0A183TXN8"/>
<dbReference type="SUPFAM" id="SSF52113">
    <property type="entry name" value="BRCT domain"/>
    <property type="match status" value="1"/>
</dbReference>
<dbReference type="InterPro" id="IPR036420">
    <property type="entry name" value="BRCT_dom_sf"/>
</dbReference>
<feature type="domain" description="BRCT" evidence="1">
    <location>
        <begin position="99"/>
        <end position="170"/>
    </location>
</feature>
<dbReference type="GO" id="GO:0005938">
    <property type="term" value="C:cell cortex"/>
    <property type="evidence" value="ECO:0007669"/>
    <property type="project" value="TreeGrafter"/>
</dbReference>
<dbReference type="InterPro" id="IPR049396">
    <property type="entry name" value="ECT2_BRCT0"/>
</dbReference>
<name>A0A183TXN8_TOXCA</name>
<dbReference type="Proteomes" id="UP000050794">
    <property type="component" value="Unassembled WGS sequence"/>
</dbReference>
<organism evidence="3 4">
    <name type="scientific">Toxocara canis</name>
    <name type="common">Canine roundworm</name>
    <dbReference type="NCBI Taxonomy" id="6265"/>
    <lineage>
        <taxon>Eukaryota</taxon>
        <taxon>Metazoa</taxon>
        <taxon>Ecdysozoa</taxon>
        <taxon>Nematoda</taxon>
        <taxon>Chromadorea</taxon>
        <taxon>Rhabditida</taxon>
        <taxon>Spirurina</taxon>
        <taxon>Ascaridomorpha</taxon>
        <taxon>Ascaridoidea</taxon>
        <taxon>Toxocaridae</taxon>
        <taxon>Toxocara</taxon>
    </lineage>
</organism>
<accession>A0A183TXN8</accession>
<evidence type="ECO:0000259" key="1">
    <source>
        <dbReference type="PROSITE" id="PS50172"/>
    </source>
</evidence>
<dbReference type="PROSITE" id="PS50172">
    <property type="entry name" value="BRCT"/>
    <property type="match status" value="1"/>
</dbReference>
<gene>
    <name evidence="2" type="ORF">TCNE_LOCUS1008</name>
</gene>
<dbReference type="Pfam" id="PF21243">
    <property type="entry name" value="ECT2_BRCT0"/>
    <property type="match status" value="1"/>
</dbReference>
<dbReference type="GO" id="GO:0005096">
    <property type="term" value="F:GTPase activator activity"/>
    <property type="evidence" value="ECO:0007669"/>
    <property type="project" value="InterPro"/>
</dbReference>
<dbReference type="Pfam" id="PF12738">
    <property type="entry name" value="PTCB-BRCT"/>
    <property type="match status" value="1"/>
</dbReference>
<dbReference type="GO" id="GO:2000431">
    <property type="term" value="P:regulation of cytokinesis, actomyosin contractile ring assembly"/>
    <property type="evidence" value="ECO:0007669"/>
    <property type="project" value="InterPro"/>
</dbReference>
<dbReference type="Gene3D" id="3.40.50.10190">
    <property type="entry name" value="BRCT domain"/>
    <property type="match status" value="2"/>
</dbReference>
<evidence type="ECO:0000313" key="3">
    <source>
        <dbReference type="Proteomes" id="UP000050794"/>
    </source>
</evidence>
<evidence type="ECO:0000313" key="2">
    <source>
        <dbReference type="EMBL" id="VDM25298.1"/>
    </source>
</evidence>
<dbReference type="InterPro" id="IPR001357">
    <property type="entry name" value="BRCT_dom"/>
</dbReference>
<dbReference type="GO" id="GO:0005085">
    <property type="term" value="F:guanyl-nucleotide exchange factor activity"/>
    <property type="evidence" value="ECO:0007669"/>
    <property type="project" value="InterPro"/>
</dbReference>
<dbReference type="WBParaSite" id="TCNE_0000100701-mRNA-1">
    <property type="protein sequence ID" value="TCNE_0000100701-mRNA-1"/>
    <property type="gene ID" value="TCNE_0000100701"/>
</dbReference>
<keyword evidence="3" id="KW-1185">Reference proteome</keyword>
<dbReference type="SMART" id="SM00292">
    <property type="entry name" value="BRCT"/>
    <property type="match status" value="1"/>
</dbReference>
<sequence length="224" mass="24687">MGSGEGVGVDGISDDEEEVPYFKDHLNHLKDHFCAEVFKSESGAEYMNDADMVFLCSSFGGRHFKELRSHGKLIVGPSIVRTCAAKSKPLIKPQANRPLYSDSMAGITVALVGIPKKKCLEAVDLVHFMGGSTRRKFSPSVTHLISESAMGAEYRAAVSRRCSVVHLKWLNVAWALRNNVGASVTAIDFVKNFLVEPFCGLSIWFLGYSEDELVHLRRAVVEHS</sequence>
<proteinExistence type="predicted"/>
<evidence type="ECO:0000313" key="4">
    <source>
        <dbReference type="WBParaSite" id="TCNE_0000100701-mRNA-1"/>
    </source>
</evidence>
<reference evidence="4" key="1">
    <citation type="submission" date="2016-06" db="UniProtKB">
        <authorList>
            <consortium name="WormBaseParasite"/>
        </authorList>
    </citation>
    <scope>IDENTIFICATION</scope>
</reference>
<reference evidence="2 3" key="2">
    <citation type="submission" date="2018-11" db="EMBL/GenBank/DDBJ databases">
        <authorList>
            <consortium name="Pathogen Informatics"/>
        </authorList>
    </citation>
    <scope>NUCLEOTIDE SEQUENCE [LARGE SCALE GENOMIC DNA]</scope>
</reference>
<dbReference type="GO" id="GO:0007399">
    <property type="term" value="P:nervous system development"/>
    <property type="evidence" value="ECO:0007669"/>
    <property type="project" value="TreeGrafter"/>
</dbReference>
<dbReference type="GO" id="GO:0000281">
    <property type="term" value="P:mitotic cytokinesis"/>
    <property type="evidence" value="ECO:0007669"/>
    <property type="project" value="TreeGrafter"/>
</dbReference>